<proteinExistence type="predicted"/>
<name>A0ABT7UXR0_9LACO</name>
<keyword evidence="1" id="KW-1133">Transmembrane helix</keyword>
<organism evidence="2 3">
    <name type="scientific">Limosilactobacillus pontis</name>
    <dbReference type="NCBI Taxonomy" id="35787"/>
    <lineage>
        <taxon>Bacteria</taxon>
        <taxon>Bacillati</taxon>
        <taxon>Bacillota</taxon>
        <taxon>Bacilli</taxon>
        <taxon>Lactobacillales</taxon>
        <taxon>Lactobacillaceae</taxon>
        <taxon>Limosilactobacillus</taxon>
    </lineage>
</organism>
<keyword evidence="1" id="KW-0812">Transmembrane</keyword>
<dbReference type="Proteomes" id="UP001529343">
    <property type="component" value="Unassembled WGS sequence"/>
</dbReference>
<dbReference type="RefSeq" id="WP_289586107.1">
    <property type="nucleotide sequence ID" value="NZ_JAUDDW010000014.1"/>
</dbReference>
<accession>A0ABT7UXR0</accession>
<evidence type="ECO:0008006" key="4">
    <source>
        <dbReference type="Google" id="ProtNLM"/>
    </source>
</evidence>
<feature type="transmembrane region" description="Helical" evidence="1">
    <location>
        <begin position="40"/>
        <end position="59"/>
    </location>
</feature>
<evidence type="ECO:0000313" key="2">
    <source>
        <dbReference type="EMBL" id="MDM8266498.1"/>
    </source>
</evidence>
<evidence type="ECO:0000256" key="1">
    <source>
        <dbReference type="SAM" id="Phobius"/>
    </source>
</evidence>
<feature type="transmembrane region" description="Helical" evidence="1">
    <location>
        <begin position="65"/>
        <end position="82"/>
    </location>
</feature>
<dbReference type="EMBL" id="JAUDDW010000014">
    <property type="protein sequence ID" value="MDM8266498.1"/>
    <property type="molecule type" value="Genomic_DNA"/>
</dbReference>
<feature type="transmembrane region" description="Helical" evidence="1">
    <location>
        <begin position="6"/>
        <end position="28"/>
    </location>
</feature>
<protein>
    <recommendedName>
        <fullName evidence="4">Histidine kinase</fullName>
    </recommendedName>
</protein>
<gene>
    <name evidence="2" type="ORF">QUW44_04900</name>
</gene>
<sequence length="95" mass="10867">MVYLTALIIQEILVTIELIFLIITVIDLRRKGHTKTWMHVISLSMNVALLAFSTAFTFLCGYENGFQVTMFILQLIMLPFSWRGLTIARSINGEN</sequence>
<evidence type="ECO:0000313" key="3">
    <source>
        <dbReference type="Proteomes" id="UP001529343"/>
    </source>
</evidence>
<reference evidence="3" key="1">
    <citation type="submission" date="2023-06" db="EMBL/GenBank/DDBJ databases">
        <title>Identification and characterization of horizontal gene transfer across gut microbiota members of farm animals based on homology search.</title>
        <authorList>
            <person name="Zeman M."/>
            <person name="Kubasova T."/>
            <person name="Jahodarova E."/>
            <person name="Nykrynova M."/>
            <person name="Rychlik I."/>
        </authorList>
    </citation>
    <scope>NUCLEOTIDE SEQUENCE [LARGE SCALE GENOMIC DNA]</scope>
    <source>
        <strain evidence="3">161_Gplus</strain>
    </source>
</reference>
<keyword evidence="3" id="KW-1185">Reference proteome</keyword>
<keyword evidence="1" id="KW-0472">Membrane</keyword>
<comment type="caution">
    <text evidence="2">The sequence shown here is derived from an EMBL/GenBank/DDBJ whole genome shotgun (WGS) entry which is preliminary data.</text>
</comment>